<dbReference type="GO" id="GO:0050660">
    <property type="term" value="F:flavin adenine dinucleotide binding"/>
    <property type="evidence" value="ECO:0007669"/>
    <property type="project" value="TreeGrafter"/>
</dbReference>
<dbReference type="PANTHER" id="PTHR43014">
    <property type="entry name" value="MERCURIC REDUCTASE"/>
    <property type="match status" value="1"/>
</dbReference>
<dbReference type="GO" id="GO:0003955">
    <property type="term" value="F:NAD(P)H dehydrogenase (quinone) activity"/>
    <property type="evidence" value="ECO:0007669"/>
    <property type="project" value="TreeGrafter"/>
</dbReference>
<dbReference type="PANTHER" id="PTHR43014:SF2">
    <property type="entry name" value="MERCURIC REDUCTASE"/>
    <property type="match status" value="1"/>
</dbReference>
<evidence type="ECO:0000313" key="11">
    <source>
        <dbReference type="EMBL" id="VAX27850.1"/>
    </source>
</evidence>
<evidence type="ECO:0000256" key="1">
    <source>
        <dbReference type="ARBA" id="ARBA00001974"/>
    </source>
</evidence>
<dbReference type="PRINTS" id="PR00368">
    <property type="entry name" value="FADPNR"/>
</dbReference>
<dbReference type="InterPro" id="IPR023753">
    <property type="entry name" value="FAD/NAD-binding_dom"/>
</dbReference>
<gene>
    <name evidence="11" type="ORF">MNBD_NITROSPIRAE01-1437</name>
</gene>
<evidence type="ECO:0000256" key="8">
    <source>
        <dbReference type="ARBA" id="ARBA00023284"/>
    </source>
</evidence>
<sequence length="487" mass="53117">MEVYDLIVIGGGAAGLVTASGAAQLGAKVALIEKDKLGGECLWTGCVPSKALIEAGRTKRKLDLAQKEGFELGPVQVNFSRVMAHVHETIMKIEPHDDPERFRKMGIRVIQGHARFTGYDRIEVNGETLIGSRFCIATGGSVVVPPIEGIKDVSYLTHETFFDLRKQPKHLIVIGAGPIGCELGQAMARLGSQVTLIETLHCVLHNDDKELSCLLHGYLDEELTIHVGTRAIQVSEKDGTIKLRCQRGDESFVVEGDTLLLATGKRPRTTNMGLDVAGVAVGRSGIQVDASLVTTNARIYACGDVAGPYLFTHMAEYQAGIVISNALIPFLKRKVSYDVVPWATYTDPELAHVGLSEKQAKQQFGEKKISIFRYEVKDNDRHIIEGVTKGVVKLVCTSKGKILGCDILGANAGDLIHEYALAVKKGLSVAAVSGLIHVYPTLAQANKRASDRYYAEKIFKGNIPKILKWWLEKTRAKTPIDRPGVRK</sequence>
<evidence type="ECO:0000256" key="5">
    <source>
        <dbReference type="ARBA" id="ARBA00022857"/>
    </source>
</evidence>
<dbReference type="InterPro" id="IPR036188">
    <property type="entry name" value="FAD/NAD-bd_sf"/>
</dbReference>
<dbReference type="FunFam" id="3.30.390.30:FF:000001">
    <property type="entry name" value="Dihydrolipoyl dehydrogenase"/>
    <property type="match status" value="1"/>
</dbReference>
<dbReference type="PIRSF" id="PIRSF000350">
    <property type="entry name" value="Mercury_reductase_MerA"/>
    <property type="match status" value="1"/>
</dbReference>
<evidence type="ECO:0000256" key="4">
    <source>
        <dbReference type="ARBA" id="ARBA00022827"/>
    </source>
</evidence>
<dbReference type="Pfam" id="PF07992">
    <property type="entry name" value="Pyr_redox_2"/>
    <property type="match status" value="1"/>
</dbReference>
<dbReference type="PRINTS" id="PR00411">
    <property type="entry name" value="PNDRDTASEI"/>
</dbReference>
<keyword evidence="4" id="KW-0274">FAD</keyword>
<feature type="domain" description="Pyridine nucleotide-disulphide oxidoreductase dimerisation" evidence="9">
    <location>
        <begin position="340"/>
        <end position="448"/>
    </location>
</feature>
<dbReference type="EMBL" id="UOGF01000034">
    <property type="protein sequence ID" value="VAX27850.1"/>
    <property type="molecule type" value="Genomic_DNA"/>
</dbReference>
<organism evidence="11">
    <name type="scientific">hydrothermal vent metagenome</name>
    <dbReference type="NCBI Taxonomy" id="652676"/>
    <lineage>
        <taxon>unclassified sequences</taxon>
        <taxon>metagenomes</taxon>
        <taxon>ecological metagenomes</taxon>
    </lineage>
</organism>
<dbReference type="SUPFAM" id="SSF55424">
    <property type="entry name" value="FAD/NAD-linked reductases, dimerisation (C-terminal) domain"/>
    <property type="match status" value="1"/>
</dbReference>
<keyword evidence="3" id="KW-0285">Flavoprotein</keyword>
<keyword evidence="7" id="KW-1015">Disulfide bond</keyword>
<evidence type="ECO:0000256" key="2">
    <source>
        <dbReference type="ARBA" id="ARBA00007532"/>
    </source>
</evidence>
<keyword evidence="6 11" id="KW-0560">Oxidoreductase</keyword>
<dbReference type="InterPro" id="IPR001100">
    <property type="entry name" value="Pyr_nuc-diS_OxRdtase"/>
</dbReference>
<feature type="domain" description="FAD/NAD(P)-binding" evidence="10">
    <location>
        <begin position="4"/>
        <end position="319"/>
    </location>
</feature>
<proteinExistence type="inferred from homology"/>
<dbReference type="InterPro" id="IPR012999">
    <property type="entry name" value="Pyr_OxRdtase_I_AS"/>
</dbReference>
<dbReference type="EC" id="1.16.1.1" evidence="11"/>
<dbReference type="Gene3D" id="3.50.50.60">
    <property type="entry name" value="FAD/NAD(P)-binding domain"/>
    <property type="match status" value="2"/>
</dbReference>
<dbReference type="SUPFAM" id="SSF51905">
    <property type="entry name" value="FAD/NAD(P)-binding domain"/>
    <property type="match status" value="1"/>
</dbReference>
<evidence type="ECO:0000256" key="7">
    <source>
        <dbReference type="ARBA" id="ARBA00023157"/>
    </source>
</evidence>
<dbReference type="PROSITE" id="PS00076">
    <property type="entry name" value="PYRIDINE_REDOX_1"/>
    <property type="match status" value="1"/>
</dbReference>
<comment type="similarity">
    <text evidence="2">Belongs to the class-I pyridine nucleotide-disulfide oxidoreductase family.</text>
</comment>
<evidence type="ECO:0000259" key="10">
    <source>
        <dbReference type="Pfam" id="PF07992"/>
    </source>
</evidence>
<dbReference type="InterPro" id="IPR004099">
    <property type="entry name" value="Pyr_nucl-diS_OxRdtase_dimer"/>
</dbReference>
<keyword evidence="5" id="KW-0521">NADP</keyword>
<name>A0A3B1CYX5_9ZZZZ</name>
<comment type="cofactor">
    <cofactor evidence="1">
        <name>FAD</name>
        <dbReference type="ChEBI" id="CHEBI:57692"/>
    </cofactor>
</comment>
<dbReference type="Gene3D" id="3.30.390.30">
    <property type="match status" value="1"/>
</dbReference>
<dbReference type="GO" id="GO:0016152">
    <property type="term" value="F:mercury (II) reductase (NADP+) activity"/>
    <property type="evidence" value="ECO:0007669"/>
    <property type="project" value="UniProtKB-EC"/>
</dbReference>
<dbReference type="AlphaFoldDB" id="A0A3B1CYX5"/>
<evidence type="ECO:0000256" key="6">
    <source>
        <dbReference type="ARBA" id="ARBA00023002"/>
    </source>
</evidence>
<dbReference type="Pfam" id="PF02852">
    <property type="entry name" value="Pyr_redox_dim"/>
    <property type="match status" value="1"/>
</dbReference>
<accession>A0A3B1CYX5</accession>
<dbReference type="GO" id="GO:0016668">
    <property type="term" value="F:oxidoreductase activity, acting on a sulfur group of donors, NAD(P) as acceptor"/>
    <property type="evidence" value="ECO:0007669"/>
    <property type="project" value="InterPro"/>
</dbReference>
<evidence type="ECO:0000259" key="9">
    <source>
        <dbReference type="Pfam" id="PF02852"/>
    </source>
</evidence>
<dbReference type="InterPro" id="IPR016156">
    <property type="entry name" value="FAD/NAD-linked_Rdtase_dimer_sf"/>
</dbReference>
<protein>
    <submittedName>
        <fullName evidence="11">Mercuric ion reductase</fullName>
        <ecNumber evidence="11">1.16.1.1</ecNumber>
    </submittedName>
</protein>
<evidence type="ECO:0000256" key="3">
    <source>
        <dbReference type="ARBA" id="ARBA00022630"/>
    </source>
</evidence>
<keyword evidence="8" id="KW-0676">Redox-active center</keyword>
<reference evidence="11" key="1">
    <citation type="submission" date="2018-06" db="EMBL/GenBank/DDBJ databases">
        <authorList>
            <person name="Zhirakovskaya E."/>
        </authorList>
    </citation>
    <scope>NUCLEOTIDE SEQUENCE</scope>
</reference>